<name>A0AAV4Y1E2_CAEEX</name>
<evidence type="ECO:0000313" key="3">
    <source>
        <dbReference type="Proteomes" id="UP001054945"/>
    </source>
</evidence>
<feature type="compositionally biased region" description="Basic and acidic residues" evidence="1">
    <location>
        <begin position="113"/>
        <end position="125"/>
    </location>
</feature>
<feature type="region of interest" description="Disordered" evidence="1">
    <location>
        <begin position="198"/>
        <end position="264"/>
    </location>
</feature>
<feature type="compositionally biased region" description="Polar residues" evidence="1">
    <location>
        <begin position="236"/>
        <end position="253"/>
    </location>
</feature>
<evidence type="ECO:0000313" key="2">
    <source>
        <dbReference type="EMBL" id="GIZ00170.1"/>
    </source>
</evidence>
<protein>
    <submittedName>
        <fullName evidence="2">Uncharacterized protein</fullName>
    </submittedName>
</protein>
<dbReference type="Proteomes" id="UP001054945">
    <property type="component" value="Unassembled WGS sequence"/>
</dbReference>
<evidence type="ECO:0000256" key="1">
    <source>
        <dbReference type="SAM" id="MobiDB-lite"/>
    </source>
</evidence>
<sequence length="290" mass="32305">MAMLPYIEKTEEVASYCSLFILSHPTPFNNPLVVRGQSLTTHQAKRREHGDIPIYLALYSGGGLADDFYRGQELTVTNPLAGSSQPFRLRGILFLSHAIHKYLELSSAAGAGMREESPNPLDDRSSPPTPTPLEFWCTPTRGRVFRMCGREAVVYLPLTTPVNSYSVEAKHDFKPPCRLELALLEVFSTNSLLAELKQKKKKKPNQLSRLKVDEAKQDSKRQFQPPWDPERPIGQLTRNQSSQIEQSIAKQSQPGPPAQCVTPGRGKILTLIGIDAGTRDKWTPVIGSTR</sequence>
<organism evidence="2 3">
    <name type="scientific">Caerostris extrusa</name>
    <name type="common">Bark spider</name>
    <name type="synonym">Caerostris bankana</name>
    <dbReference type="NCBI Taxonomy" id="172846"/>
    <lineage>
        <taxon>Eukaryota</taxon>
        <taxon>Metazoa</taxon>
        <taxon>Ecdysozoa</taxon>
        <taxon>Arthropoda</taxon>
        <taxon>Chelicerata</taxon>
        <taxon>Arachnida</taxon>
        <taxon>Araneae</taxon>
        <taxon>Araneomorphae</taxon>
        <taxon>Entelegynae</taxon>
        <taxon>Araneoidea</taxon>
        <taxon>Araneidae</taxon>
        <taxon>Caerostris</taxon>
    </lineage>
</organism>
<keyword evidence="3" id="KW-1185">Reference proteome</keyword>
<accession>A0AAV4Y1E2</accession>
<proteinExistence type="predicted"/>
<feature type="region of interest" description="Disordered" evidence="1">
    <location>
        <begin position="112"/>
        <end position="133"/>
    </location>
</feature>
<dbReference type="AlphaFoldDB" id="A0AAV4Y1E2"/>
<gene>
    <name evidence="2" type="ORF">CEXT_693701</name>
</gene>
<comment type="caution">
    <text evidence="2">The sequence shown here is derived from an EMBL/GenBank/DDBJ whole genome shotgun (WGS) entry which is preliminary data.</text>
</comment>
<dbReference type="EMBL" id="BPLR01001128">
    <property type="protein sequence ID" value="GIZ00170.1"/>
    <property type="molecule type" value="Genomic_DNA"/>
</dbReference>
<feature type="compositionally biased region" description="Basic and acidic residues" evidence="1">
    <location>
        <begin position="210"/>
        <end position="221"/>
    </location>
</feature>
<reference evidence="2 3" key="1">
    <citation type="submission" date="2021-06" db="EMBL/GenBank/DDBJ databases">
        <title>Caerostris extrusa draft genome.</title>
        <authorList>
            <person name="Kono N."/>
            <person name="Arakawa K."/>
        </authorList>
    </citation>
    <scope>NUCLEOTIDE SEQUENCE [LARGE SCALE GENOMIC DNA]</scope>
</reference>